<evidence type="ECO:0000256" key="2">
    <source>
        <dbReference type="ARBA" id="ARBA00012438"/>
    </source>
</evidence>
<evidence type="ECO:0000256" key="3">
    <source>
        <dbReference type="ARBA" id="ARBA00022553"/>
    </source>
</evidence>
<dbReference type="SUPFAM" id="SSF47384">
    <property type="entry name" value="Homodimeric domain of signal transducing histidine kinase"/>
    <property type="match status" value="1"/>
</dbReference>
<dbReference type="EMBL" id="VSSQ01041452">
    <property type="protein sequence ID" value="MPM94881.1"/>
    <property type="molecule type" value="Genomic_DNA"/>
</dbReference>
<dbReference type="FunFam" id="3.30.565.10:FF:000006">
    <property type="entry name" value="Sensor histidine kinase WalK"/>
    <property type="match status" value="1"/>
</dbReference>
<dbReference type="Pfam" id="PF02518">
    <property type="entry name" value="HATPase_c"/>
    <property type="match status" value="1"/>
</dbReference>
<evidence type="ECO:0000256" key="4">
    <source>
        <dbReference type="ARBA" id="ARBA00022679"/>
    </source>
</evidence>
<dbReference type="EC" id="2.7.13.3" evidence="2"/>
<dbReference type="AlphaFoldDB" id="A0A645E001"/>
<dbReference type="CDD" id="cd00082">
    <property type="entry name" value="HisKA"/>
    <property type="match status" value="1"/>
</dbReference>
<feature type="domain" description="Histidine kinase" evidence="6">
    <location>
        <begin position="140"/>
        <end position="357"/>
    </location>
</feature>
<keyword evidence="4 7" id="KW-0808">Transferase</keyword>
<accession>A0A645E001</accession>
<dbReference type="InterPro" id="IPR036097">
    <property type="entry name" value="HisK_dim/P_sf"/>
</dbReference>
<dbReference type="InterPro" id="IPR005467">
    <property type="entry name" value="His_kinase_dom"/>
</dbReference>
<gene>
    <name evidence="7" type="primary">kdpD_27</name>
    <name evidence="7" type="ORF">SDC9_142030</name>
</gene>
<dbReference type="InterPro" id="IPR029016">
    <property type="entry name" value="GAF-like_dom_sf"/>
</dbReference>
<dbReference type="InterPro" id="IPR052023">
    <property type="entry name" value="Histidine_kinase_KdpD"/>
</dbReference>
<dbReference type="PROSITE" id="PS50109">
    <property type="entry name" value="HIS_KIN"/>
    <property type="match status" value="1"/>
</dbReference>
<dbReference type="Pfam" id="PF00512">
    <property type="entry name" value="HisKA"/>
    <property type="match status" value="1"/>
</dbReference>
<comment type="caution">
    <text evidence="7">The sequence shown here is derived from an EMBL/GenBank/DDBJ whole genome shotgun (WGS) entry which is preliminary data.</text>
</comment>
<dbReference type="SMART" id="SM00387">
    <property type="entry name" value="HATPase_c"/>
    <property type="match status" value="1"/>
</dbReference>
<dbReference type="GO" id="GO:0000155">
    <property type="term" value="F:phosphorelay sensor kinase activity"/>
    <property type="evidence" value="ECO:0007669"/>
    <property type="project" value="InterPro"/>
</dbReference>
<name>A0A645E001_9ZZZZ</name>
<dbReference type="Gene3D" id="3.30.450.40">
    <property type="match status" value="1"/>
</dbReference>
<organism evidence="7">
    <name type="scientific">bioreactor metagenome</name>
    <dbReference type="NCBI Taxonomy" id="1076179"/>
    <lineage>
        <taxon>unclassified sequences</taxon>
        <taxon>metagenomes</taxon>
        <taxon>ecological metagenomes</taxon>
    </lineage>
</organism>
<evidence type="ECO:0000256" key="5">
    <source>
        <dbReference type="ARBA" id="ARBA00022777"/>
    </source>
</evidence>
<dbReference type="SMART" id="SM00388">
    <property type="entry name" value="HisKA"/>
    <property type="match status" value="1"/>
</dbReference>
<dbReference type="InterPro" id="IPR036890">
    <property type="entry name" value="HATPase_C_sf"/>
</dbReference>
<keyword evidence="3" id="KW-0597">Phosphoprotein</keyword>
<comment type="catalytic activity">
    <reaction evidence="1">
        <text>ATP + protein L-histidine = ADP + protein N-phospho-L-histidine.</text>
        <dbReference type="EC" id="2.7.13.3"/>
    </reaction>
</comment>
<dbReference type="GO" id="GO:0005886">
    <property type="term" value="C:plasma membrane"/>
    <property type="evidence" value="ECO:0007669"/>
    <property type="project" value="TreeGrafter"/>
</dbReference>
<sequence>MIKLLDRTVIFYSIQENTLSEPMVFLKEGSEVPQQTYCGADERAVAEWAYKNNKRAGATTNTLSAAKCLYLAVRSKNVVFAVAGVVMDREAPLEAFEKSLMIAMLGECGLALEKEWLNETQKEISIQMQQEQLRANLLRAISHDLRTPLTSISGNAAILRGNSHVLSEEKKQGLYTDIFDDSMWLINLVENLLSITRIDNGTLNLNMQPELLDEVIAEALLHVNRRSVEHTIETNLKEEFLMAKMDSRLIIQIIINILDNAIKYTQQGSRITISAKRNGSVVRVEIADNGPGIPDAAKEKLFDMFYTAENISADSRRGLGLGLPLCKSIINAHGGSIYVKDNIPQGTIFGFTLQAEEVHIHE</sequence>
<dbReference type="PANTHER" id="PTHR45569:SF1">
    <property type="entry name" value="SENSOR PROTEIN KDPD"/>
    <property type="match status" value="1"/>
</dbReference>
<protein>
    <recommendedName>
        <fullName evidence="2">histidine kinase</fullName>
        <ecNumber evidence="2">2.7.13.3</ecNumber>
    </recommendedName>
</protein>
<dbReference type="Gene3D" id="3.30.565.10">
    <property type="entry name" value="Histidine kinase-like ATPase, C-terminal domain"/>
    <property type="match status" value="1"/>
</dbReference>
<dbReference type="InterPro" id="IPR004358">
    <property type="entry name" value="Sig_transdc_His_kin-like_C"/>
</dbReference>
<keyword evidence="5" id="KW-0418">Kinase</keyword>
<dbReference type="InterPro" id="IPR003594">
    <property type="entry name" value="HATPase_dom"/>
</dbReference>
<dbReference type="InterPro" id="IPR003661">
    <property type="entry name" value="HisK_dim/P_dom"/>
</dbReference>
<evidence type="ECO:0000256" key="1">
    <source>
        <dbReference type="ARBA" id="ARBA00000085"/>
    </source>
</evidence>
<dbReference type="Gene3D" id="1.10.287.130">
    <property type="match status" value="1"/>
</dbReference>
<dbReference type="PANTHER" id="PTHR45569">
    <property type="entry name" value="SENSOR PROTEIN KDPD"/>
    <property type="match status" value="1"/>
</dbReference>
<dbReference type="CDD" id="cd00075">
    <property type="entry name" value="HATPase"/>
    <property type="match status" value="1"/>
</dbReference>
<evidence type="ECO:0000259" key="6">
    <source>
        <dbReference type="PROSITE" id="PS50109"/>
    </source>
</evidence>
<dbReference type="SUPFAM" id="SSF55874">
    <property type="entry name" value="ATPase domain of HSP90 chaperone/DNA topoisomerase II/histidine kinase"/>
    <property type="match status" value="1"/>
</dbReference>
<evidence type="ECO:0000313" key="7">
    <source>
        <dbReference type="EMBL" id="MPM94881.1"/>
    </source>
</evidence>
<dbReference type="PRINTS" id="PR00344">
    <property type="entry name" value="BCTRLSENSOR"/>
</dbReference>
<reference evidence="7" key="1">
    <citation type="submission" date="2019-08" db="EMBL/GenBank/DDBJ databases">
        <authorList>
            <person name="Kucharzyk K."/>
            <person name="Murdoch R.W."/>
            <person name="Higgins S."/>
            <person name="Loffler F."/>
        </authorList>
    </citation>
    <scope>NUCLEOTIDE SEQUENCE</scope>
</reference>
<proteinExistence type="predicted"/>